<feature type="compositionally biased region" description="Polar residues" evidence="7">
    <location>
        <begin position="114"/>
        <end position="132"/>
    </location>
</feature>
<evidence type="ECO:0000256" key="1">
    <source>
        <dbReference type="ARBA" id="ARBA00004123"/>
    </source>
</evidence>
<dbReference type="PRINTS" id="PR00619">
    <property type="entry name" value="GATAZNFINGER"/>
</dbReference>
<evidence type="ECO:0000256" key="5">
    <source>
        <dbReference type="ARBA" id="ARBA00023242"/>
    </source>
</evidence>
<keyword evidence="10" id="KW-1185">Reference proteome</keyword>
<feature type="region of interest" description="Disordered" evidence="7">
    <location>
        <begin position="274"/>
        <end position="310"/>
    </location>
</feature>
<evidence type="ECO:0000256" key="6">
    <source>
        <dbReference type="PROSITE-ProRule" id="PRU00094"/>
    </source>
</evidence>
<feature type="compositionally biased region" description="Acidic residues" evidence="7">
    <location>
        <begin position="274"/>
        <end position="283"/>
    </location>
</feature>
<dbReference type="GO" id="GO:0005634">
    <property type="term" value="C:nucleus"/>
    <property type="evidence" value="ECO:0007669"/>
    <property type="project" value="UniProtKB-SubCell"/>
</dbReference>
<dbReference type="Proteomes" id="UP000053593">
    <property type="component" value="Unassembled WGS sequence"/>
</dbReference>
<dbReference type="PROSITE" id="PS50114">
    <property type="entry name" value="GATA_ZN_FINGER_2"/>
    <property type="match status" value="2"/>
</dbReference>
<dbReference type="GO" id="GO:0000981">
    <property type="term" value="F:DNA-binding transcription factor activity, RNA polymerase II-specific"/>
    <property type="evidence" value="ECO:0007669"/>
    <property type="project" value="TreeGrafter"/>
</dbReference>
<gene>
    <name evidence="9" type="ORF">GYMLUDRAFT_47994</name>
</gene>
<keyword evidence="3 6" id="KW-0863">Zinc-finger</keyword>
<feature type="region of interest" description="Disordered" evidence="7">
    <location>
        <begin position="187"/>
        <end position="226"/>
    </location>
</feature>
<dbReference type="PANTHER" id="PTHR10071">
    <property type="entry name" value="TRANSCRIPTION FACTOR GATA FAMILY MEMBER"/>
    <property type="match status" value="1"/>
</dbReference>
<feature type="compositionally biased region" description="Low complexity" evidence="7">
    <location>
        <begin position="284"/>
        <end position="296"/>
    </location>
</feature>
<dbReference type="Gene3D" id="3.30.50.10">
    <property type="entry name" value="Erythroid Transcription Factor GATA-1, subunit A"/>
    <property type="match status" value="2"/>
</dbReference>
<dbReference type="SUPFAM" id="SSF57716">
    <property type="entry name" value="Glucocorticoid receptor-like (DNA-binding domain)"/>
    <property type="match status" value="2"/>
</dbReference>
<keyword evidence="4" id="KW-0862">Zinc</keyword>
<evidence type="ECO:0000256" key="4">
    <source>
        <dbReference type="ARBA" id="ARBA00022833"/>
    </source>
</evidence>
<feature type="domain" description="GATA-type" evidence="8">
    <location>
        <begin position="221"/>
        <end position="264"/>
    </location>
</feature>
<dbReference type="OrthoDB" id="515401at2759"/>
<evidence type="ECO:0000313" key="9">
    <source>
        <dbReference type="EMBL" id="KIK55270.1"/>
    </source>
</evidence>
<dbReference type="GO" id="GO:0000122">
    <property type="term" value="P:negative regulation of transcription by RNA polymerase II"/>
    <property type="evidence" value="ECO:0007669"/>
    <property type="project" value="TreeGrafter"/>
</dbReference>
<feature type="compositionally biased region" description="Polar residues" evidence="7">
    <location>
        <begin position="215"/>
        <end position="226"/>
    </location>
</feature>
<dbReference type="SMART" id="SM00401">
    <property type="entry name" value="ZnF_GATA"/>
    <property type="match status" value="2"/>
</dbReference>
<dbReference type="InterPro" id="IPR013088">
    <property type="entry name" value="Znf_NHR/GATA"/>
</dbReference>
<accession>A0A0D0AXB8</accession>
<dbReference type="CDD" id="cd00202">
    <property type="entry name" value="ZnF_GATA"/>
    <property type="match status" value="2"/>
</dbReference>
<sequence>MHGYPPPEIVYTFDQSDFDFSSPDYSTLGWTYTSSSSCLSNECQKYPHNWSNDFGSPLVGSISPFPRGHNAYDVSLRSTELHVPTYHLHPHPHPHAPTWPSTTHTHTHAHAHAQFSSQWSDGDTSEASTTPPWSDITLPSIDSDSCGGDYDTFESKPIIIPSVTHSPLSVVSSLSLSLSPSPPPLPLLPAAPSGMSASASAGVGAGTTKTRTRRSNANGTQGTQKMCSHCHATTTPLWRRDPATMRTLCNACGLYLQQRNKLRPQELIDADLDDEDEDEDDDSALSSAHSTHSSHSGLRANGNGNAPGPECSHCHTRRTSVWRRSKSGAQLCNACGVYVRLRGRDRPLSLKRNKIKPRTKHAKVKGKVC</sequence>
<evidence type="ECO:0000256" key="7">
    <source>
        <dbReference type="SAM" id="MobiDB-lite"/>
    </source>
</evidence>
<dbReference type="PANTHER" id="PTHR10071:SF281">
    <property type="entry name" value="BOX A-BINDING FACTOR-RELATED"/>
    <property type="match status" value="1"/>
</dbReference>
<dbReference type="InterPro" id="IPR000679">
    <property type="entry name" value="Znf_GATA"/>
</dbReference>
<keyword evidence="5" id="KW-0539">Nucleus</keyword>
<dbReference type="EMBL" id="KN834808">
    <property type="protein sequence ID" value="KIK55270.1"/>
    <property type="molecule type" value="Genomic_DNA"/>
</dbReference>
<keyword evidence="2" id="KW-0479">Metal-binding</keyword>
<evidence type="ECO:0000256" key="2">
    <source>
        <dbReference type="ARBA" id="ARBA00022723"/>
    </source>
</evidence>
<name>A0A0D0AXB8_9AGAR</name>
<dbReference type="Pfam" id="PF00320">
    <property type="entry name" value="GATA"/>
    <property type="match status" value="2"/>
</dbReference>
<feature type="domain" description="GATA-type" evidence="8">
    <location>
        <begin position="305"/>
        <end position="358"/>
    </location>
</feature>
<proteinExistence type="predicted"/>
<protein>
    <recommendedName>
        <fullName evidence="8">GATA-type domain-containing protein</fullName>
    </recommendedName>
</protein>
<evidence type="ECO:0000313" key="10">
    <source>
        <dbReference type="Proteomes" id="UP000053593"/>
    </source>
</evidence>
<dbReference type="InterPro" id="IPR039355">
    <property type="entry name" value="Transcription_factor_GATA"/>
</dbReference>
<dbReference type="GO" id="GO:0000978">
    <property type="term" value="F:RNA polymerase II cis-regulatory region sequence-specific DNA binding"/>
    <property type="evidence" value="ECO:0007669"/>
    <property type="project" value="TreeGrafter"/>
</dbReference>
<feature type="compositionally biased region" description="Low complexity" evidence="7">
    <location>
        <begin position="190"/>
        <end position="202"/>
    </location>
</feature>
<reference evidence="9 10" key="1">
    <citation type="submission" date="2014-04" db="EMBL/GenBank/DDBJ databases">
        <title>Evolutionary Origins and Diversification of the Mycorrhizal Mutualists.</title>
        <authorList>
            <consortium name="DOE Joint Genome Institute"/>
            <consortium name="Mycorrhizal Genomics Consortium"/>
            <person name="Kohler A."/>
            <person name="Kuo A."/>
            <person name="Nagy L.G."/>
            <person name="Floudas D."/>
            <person name="Copeland A."/>
            <person name="Barry K.W."/>
            <person name="Cichocki N."/>
            <person name="Veneault-Fourrey C."/>
            <person name="LaButti K."/>
            <person name="Lindquist E.A."/>
            <person name="Lipzen A."/>
            <person name="Lundell T."/>
            <person name="Morin E."/>
            <person name="Murat C."/>
            <person name="Riley R."/>
            <person name="Ohm R."/>
            <person name="Sun H."/>
            <person name="Tunlid A."/>
            <person name="Henrissat B."/>
            <person name="Grigoriev I.V."/>
            <person name="Hibbett D.S."/>
            <person name="Martin F."/>
        </authorList>
    </citation>
    <scope>NUCLEOTIDE SEQUENCE [LARGE SCALE GENOMIC DNA]</scope>
    <source>
        <strain evidence="9 10">FD-317 M1</strain>
    </source>
</reference>
<evidence type="ECO:0000259" key="8">
    <source>
        <dbReference type="PROSITE" id="PS50114"/>
    </source>
</evidence>
<dbReference type="HOGENOM" id="CLU_750182_0_0_1"/>
<dbReference type="AlphaFoldDB" id="A0A0D0AXB8"/>
<dbReference type="PROSITE" id="PS00344">
    <property type="entry name" value="GATA_ZN_FINGER_1"/>
    <property type="match status" value="1"/>
</dbReference>
<organism evidence="9 10">
    <name type="scientific">Collybiopsis luxurians FD-317 M1</name>
    <dbReference type="NCBI Taxonomy" id="944289"/>
    <lineage>
        <taxon>Eukaryota</taxon>
        <taxon>Fungi</taxon>
        <taxon>Dikarya</taxon>
        <taxon>Basidiomycota</taxon>
        <taxon>Agaricomycotina</taxon>
        <taxon>Agaricomycetes</taxon>
        <taxon>Agaricomycetidae</taxon>
        <taxon>Agaricales</taxon>
        <taxon>Marasmiineae</taxon>
        <taxon>Omphalotaceae</taxon>
        <taxon>Collybiopsis</taxon>
        <taxon>Collybiopsis luxurians</taxon>
    </lineage>
</organism>
<feature type="region of interest" description="Disordered" evidence="7">
    <location>
        <begin position="110"/>
        <end position="139"/>
    </location>
</feature>
<comment type="subcellular location">
    <subcellularLocation>
        <location evidence="1">Nucleus</location>
    </subcellularLocation>
</comment>
<dbReference type="GO" id="GO:0008270">
    <property type="term" value="F:zinc ion binding"/>
    <property type="evidence" value="ECO:0007669"/>
    <property type="project" value="UniProtKB-KW"/>
</dbReference>
<dbReference type="GO" id="GO:0045944">
    <property type="term" value="P:positive regulation of transcription by RNA polymerase II"/>
    <property type="evidence" value="ECO:0007669"/>
    <property type="project" value="TreeGrafter"/>
</dbReference>
<evidence type="ECO:0000256" key="3">
    <source>
        <dbReference type="ARBA" id="ARBA00022771"/>
    </source>
</evidence>